<evidence type="ECO:0000256" key="9">
    <source>
        <dbReference type="ARBA" id="ARBA00022989"/>
    </source>
</evidence>
<keyword evidence="4" id="KW-1003">Cell membrane</keyword>
<comment type="caution">
    <text evidence="17">The sequence shown here is derived from an EMBL/GenBank/DDBJ whole genome shotgun (WGS) entry which is preliminary data.</text>
</comment>
<evidence type="ECO:0000256" key="6">
    <source>
        <dbReference type="ARBA" id="ARBA00022692"/>
    </source>
</evidence>
<dbReference type="PIRSF" id="PIRSF000013">
    <property type="entry name" value="4_hem_cytochrm_NapC"/>
    <property type="match status" value="1"/>
</dbReference>
<dbReference type="InterPro" id="IPR024717">
    <property type="entry name" value="NapC/NirT/NrfH"/>
</dbReference>
<organism evidence="17 18">
    <name type="scientific">Porphyromonas somerae</name>
    <dbReference type="NCBI Taxonomy" id="322095"/>
    <lineage>
        <taxon>Bacteria</taxon>
        <taxon>Pseudomonadati</taxon>
        <taxon>Bacteroidota</taxon>
        <taxon>Bacteroidia</taxon>
        <taxon>Bacteroidales</taxon>
        <taxon>Porphyromonadaceae</taxon>
        <taxon>Porphyromonas</taxon>
    </lineage>
</organism>
<reference evidence="18" key="1">
    <citation type="submission" date="2016-01" db="EMBL/GenBank/DDBJ databases">
        <authorList>
            <person name="Mitreva M."/>
            <person name="Pepin K.H."/>
            <person name="Mihindukulasuriya K.A."/>
            <person name="Fulton R."/>
            <person name="Fronick C."/>
            <person name="O'Laughlin M."/>
            <person name="Miner T."/>
            <person name="Herter B."/>
            <person name="Rosa B.A."/>
            <person name="Cordes M."/>
            <person name="Tomlinson C."/>
            <person name="Wollam A."/>
            <person name="Palsikar V.B."/>
            <person name="Mardis E.R."/>
            <person name="Wilson R.K."/>
        </authorList>
    </citation>
    <scope>NUCLEOTIDE SEQUENCE [LARGE SCALE GENOMIC DNA]</scope>
    <source>
        <strain evidence="18">KA00683</strain>
    </source>
</reference>
<dbReference type="NCBIfam" id="TIGR03153">
    <property type="entry name" value="cytochr_NrfH"/>
    <property type="match status" value="1"/>
</dbReference>
<feature type="binding site" description="covalent" evidence="13">
    <location>
        <position position="52"/>
    </location>
    <ligand>
        <name>heme</name>
        <dbReference type="ChEBI" id="CHEBI:30413"/>
        <label>1</label>
    </ligand>
</feature>
<dbReference type="GO" id="GO:0009055">
    <property type="term" value="F:electron transfer activity"/>
    <property type="evidence" value="ECO:0007669"/>
    <property type="project" value="TreeGrafter"/>
</dbReference>
<dbReference type="STRING" id="322095.HMPREF3185_00335"/>
<keyword evidence="7 12" id="KW-0479">Metal-binding</keyword>
<evidence type="ECO:0000256" key="4">
    <source>
        <dbReference type="ARBA" id="ARBA00022475"/>
    </source>
</evidence>
<evidence type="ECO:0000256" key="10">
    <source>
        <dbReference type="ARBA" id="ARBA00023004"/>
    </source>
</evidence>
<dbReference type="GO" id="GO:0022900">
    <property type="term" value="P:electron transport chain"/>
    <property type="evidence" value="ECO:0007669"/>
    <property type="project" value="InterPro"/>
</dbReference>
<dbReference type="GO" id="GO:0019333">
    <property type="term" value="P:denitrification pathway"/>
    <property type="evidence" value="ECO:0007669"/>
    <property type="project" value="InterPro"/>
</dbReference>
<keyword evidence="10 12" id="KW-0408">Iron</keyword>
<dbReference type="GO" id="GO:0005886">
    <property type="term" value="C:plasma membrane"/>
    <property type="evidence" value="ECO:0007669"/>
    <property type="project" value="UniProtKB-SubCell"/>
</dbReference>
<feature type="binding site" description="covalent" evidence="13">
    <location>
        <position position="160"/>
    </location>
    <ligand>
        <name>heme</name>
        <dbReference type="ChEBI" id="CHEBI:30413"/>
        <label>4</label>
    </ligand>
</feature>
<dbReference type="InterPro" id="IPR051174">
    <property type="entry name" value="Cytochrome_c-type_ET"/>
</dbReference>
<feature type="binding site" description="covalent" evidence="13">
    <location>
        <position position="130"/>
    </location>
    <ligand>
        <name>heme</name>
        <dbReference type="ChEBI" id="CHEBI:30413"/>
        <label>3</label>
    </ligand>
</feature>
<dbReference type="InterPro" id="IPR005126">
    <property type="entry name" value="NapC/NirT_cyt_c_N"/>
</dbReference>
<dbReference type="Gene3D" id="1.10.3820.10">
    <property type="entry name" value="Di-heme elbow motif domain"/>
    <property type="match status" value="1"/>
</dbReference>
<dbReference type="GO" id="GO:0046872">
    <property type="term" value="F:metal ion binding"/>
    <property type="evidence" value="ECO:0007669"/>
    <property type="project" value="UniProtKB-KW"/>
</dbReference>
<feature type="binding site" description="covalent" evidence="13">
    <location>
        <position position="79"/>
    </location>
    <ligand>
        <name>heme</name>
        <dbReference type="ChEBI" id="CHEBI:30413"/>
        <label>2</label>
    </ligand>
</feature>
<feature type="transmembrane region" description="Helical" evidence="15">
    <location>
        <begin position="20"/>
        <end position="39"/>
    </location>
</feature>
<keyword evidence="3 12" id="KW-0813">Transport</keyword>
<comment type="subcellular location">
    <subcellularLocation>
        <location evidence="1">Cell membrane</location>
        <topology evidence="1">Single-pass membrane protein</topology>
    </subcellularLocation>
</comment>
<feature type="binding site" description="covalent" evidence="13">
    <location>
        <position position="157"/>
    </location>
    <ligand>
        <name>heme</name>
        <dbReference type="ChEBI" id="CHEBI:30413"/>
        <label>4</label>
    </ligand>
</feature>
<feature type="domain" description="NapC/NirT cytochrome c N-terminal" evidence="16">
    <location>
        <begin position="16"/>
        <end position="168"/>
    </location>
</feature>
<feature type="binding site" description="covalent" evidence="13">
    <location>
        <position position="127"/>
    </location>
    <ligand>
        <name>heme</name>
        <dbReference type="ChEBI" id="CHEBI:30413"/>
        <label>3</label>
    </ligand>
</feature>
<feature type="binding site" description="axial binding residue" evidence="14">
    <location>
        <position position="166"/>
    </location>
    <ligand>
        <name>heme</name>
        <dbReference type="ChEBI" id="CHEBI:30413"/>
        <label>2</label>
    </ligand>
    <ligandPart>
        <name>Fe</name>
        <dbReference type="ChEBI" id="CHEBI:18248"/>
    </ligandPart>
</feature>
<dbReference type="SUPFAM" id="SSF48695">
    <property type="entry name" value="Multiheme cytochromes"/>
    <property type="match status" value="1"/>
</dbReference>
<feature type="binding site" description="covalent" evidence="13">
    <location>
        <position position="55"/>
    </location>
    <ligand>
        <name>heme</name>
        <dbReference type="ChEBI" id="CHEBI:30413"/>
        <label>1</label>
    </ligand>
</feature>
<accession>A0A134BD92</accession>
<dbReference type="Pfam" id="PF03264">
    <property type="entry name" value="Cytochrom_NNT"/>
    <property type="match status" value="1"/>
</dbReference>
<feature type="binding site" description="axial binding residue" evidence="14">
    <location>
        <position position="58"/>
    </location>
    <ligand>
        <name>heme</name>
        <dbReference type="ChEBI" id="CHEBI:30413"/>
        <label>1</label>
    </ligand>
    <ligandPart>
        <name>Fe</name>
        <dbReference type="ChEBI" id="CHEBI:18248"/>
    </ligandPart>
</feature>
<dbReference type="PANTHER" id="PTHR30333">
    <property type="entry name" value="CYTOCHROME C-TYPE PROTEIN"/>
    <property type="match status" value="1"/>
</dbReference>
<protein>
    <recommendedName>
        <fullName evidence="12">Cytochrome c-type protein</fullName>
    </recommendedName>
</protein>
<dbReference type="GO" id="GO:0020037">
    <property type="term" value="F:heme binding"/>
    <property type="evidence" value="ECO:0007669"/>
    <property type="project" value="InterPro"/>
</dbReference>
<keyword evidence="8 12" id="KW-0249">Electron transport</keyword>
<feature type="binding site" evidence="13">
    <location>
        <position position="77"/>
    </location>
    <ligand>
        <name>a menaquinol</name>
        <dbReference type="ChEBI" id="CHEBI:18151"/>
    </ligand>
</feature>
<dbReference type="GO" id="GO:0009061">
    <property type="term" value="P:anaerobic respiration"/>
    <property type="evidence" value="ECO:0007669"/>
    <property type="project" value="TreeGrafter"/>
</dbReference>
<evidence type="ECO:0000256" key="12">
    <source>
        <dbReference type="PIRNR" id="PIRNR000013"/>
    </source>
</evidence>
<keyword evidence="11 15" id="KW-0472">Membrane</keyword>
<keyword evidence="18" id="KW-1185">Reference proteome</keyword>
<dbReference type="InterPro" id="IPR017571">
    <property type="entry name" value="NrfH"/>
</dbReference>
<evidence type="ECO:0000256" key="14">
    <source>
        <dbReference type="PIRSR" id="PIRSR000013-2"/>
    </source>
</evidence>
<dbReference type="InterPro" id="IPR036280">
    <property type="entry name" value="Multihaem_cyt_sf"/>
</dbReference>
<evidence type="ECO:0000256" key="8">
    <source>
        <dbReference type="ARBA" id="ARBA00022982"/>
    </source>
</evidence>
<keyword evidence="9 15" id="KW-1133">Transmembrane helix</keyword>
<dbReference type="InterPro" id="IPR038266">
    <property type="entry name" value="NapC/NirT_cytc_sf"/>
</dbReference>
<name>A0A134BD92_9PORP</name>
<evidence type="ECO:0000256" key="3">
    <source>
        <dbReference type="ARBA" id="ARBA00022448"/>
    </source>
</evidence>
<dbReference type="PANTHER" id="PTHR30333:SF1">
    <property type="entry name" value="CYTOCHROME C-TYPE PROTEIN NAPC"/>
    <property type="match status" value="1"/>
</dbReference>
<feature type="binding site" description="axial binding residue" evidence="14">
    <location>
        <position position="80"/>
    </location>
    <ligand>
        <name>heme</name>
        <dbReference type="ChEBI" id="CHEBI:30413"/>
        <label>2</label>
    </ligand>
    <ligandPart>
        <name>Fe</name>
        <dbReference type="ChEBI" id="CHEBI:18248"/>
    </ligandPart>
</feature>
<evidence type="ECO:0000313" key="18">
    <source>
        <dbReference type="Proteomes" id="UP000070224"/>
    </source>
</evidence>
<dbReference type="AlphaFoldDB" id="A0A134BD92"/>
<comment type="cofactor">
    <cofactor evidence="13">
        <name>heme</name>
        <dbReference type="ChEBI" id="CHEBI:30413"/>
    </cofactor>
    <text evidence="13">Binds 4 heme groups per subunit.</text>
</comment>
<keyword evidence="6 15" id="KW-0812">Transmembrane</keyword>
<evidence type="ECO:0000256" key="7">
    <source>
        <dbReference type="ARBA" id="ARBA00022723"/>
    </source>
</evidence>
<dbReference type="OrthoDB" id="9782159at2"/>
<dbReference type="Proteomes" id="UP000070224">
    <property type="component" value="Unassembled WGS sequence"/>
</dbReference>
<evidence type="ECO:0000256" key="15">
    <source>
        <dbReference type="SAM" id="Phobius"/>
    </source>
</evidence>
<evidence type="ECO:0000256" key="2">
    <source>
        <dbReference type="ARBA" id="ARBA00007395"/>
    </source>
</evidence>
<keyword evidence="5 12" id="KW-0349">Heme</keyword>
<dbReference type="RefSeq" id="WP_044115531.1">
    <property type="nucleotide sequence ID" value="NZ_KQ960414.1"/>
</dbReference>
<evidence type="ECO:0000256" key="1">
    <source>
        <dbReference type="ARBA" id="ARBA00004162"/>
    </source>
</evidence>
<dbReference type="EMBL" id="LSDK01000022">
    <property type="protein sequence ID" value="KXB77905.1"/>
    <property type="molecule type" value="Genomic_DNA"/>
</dbReference>
<evidence type="ECO:0000256" key="13">
    <source>
        <dbReference type="PIRSR" id="PIRSR000013-1"/>
    </source>
</evidence>
<comment type="similarity">
    <text evidence="2">Belongs to the NapC/NirT/NrfH family.</text>
</comment>
<evidence type="ECO:0000256" key="11">
    <source>
        <dbReference type="ARBA" id="ARBA00023136"/>
    </source>
</evidence>
<comment type="PTM">
    <text evidence="12">Binds 4 heme groups per subunit.</text>
</comment>
<evidence type="ECO:0000256" key="5">
    <source>
        <dbReference type="ARBA" id="ARBA00022617"/>
    </source>
</evidence>
<sequence length="196" mass="22328">MIMNRFLQRLPRLSYRAKVAMLLVCGVVVGLGGLFLYLLRFHTYLGDDPSACVNCHIMTPYYATWMHGAHARNTTCNDCHVPHDNVFRKYFFKGKDGMNHVYKFVTRQERQAIQAIDESAEVIMENCVRCHATLNTELVNTGRITYMDAKCDEGKACWDCHRDVAHGRMNSLSSTPGAEVPLPDSPVPDWLQKMLN</sequence>
<feature type="binding site" evidence="13">
    <location>
        <position position="96"/>
    </location>
    <ligand>
        <name>a menaquinol</name>
        <dbReference type="ChEBI" id="CHEBI:18151"/>
    </ligand>
</feature>
<feature type="binding site" evidence="13">
    <location>
        <position position="89"/>
    </location>
    <ligand>
        <name>a menaquinol</name>
        <dbReference type="ChEBI" id="CHEBI:18151"/>
    </ligand>
</feature>
<evidence type="ECO:0000313" key="17">
    <source>
        <dbReference type="EMBL" id="KXB77905.1"/>
    </source>
</evidence>
<evidence type="ECO:0000259" key="16">
    <source>
        <dbReference type="Pfam" id="PF03264"/>
    </source>
</evidence>
<feature type="binding site" description="axial binding residue" evidence="14">
    <location>
        <position position="96"/>
    </location>
    <ligand>
        <name>heme</name>
        <dbReference type="ChEBI" id="CHEBI:30413"/>
        <label>1</label>
    </ligand>
    <ligandPart>
        <name>Fe</name>
        <dbReference type="ChEBI" id="CHEBI:18248"/>
    </ligandPart>
</feature>
<feature type="binding site" description="axial binding residue" evidence="14">
    <location>
        <position position="161"/>
    </location>
    <ligand>
        <name>heme</name>
        <dbReference type="ChEBI" id="CHEBI:30413"/>
        <label>4</label>
    </ligand>
    <ligandPart>
        <name>Fe</name>
        <dbReference type="ChEBI" id="CHEBI:18248"/>
    </ligandPart>
</feature>
<proteinExistence type="inferred from homology"/>
<gene>
    <name evidence="17" type="ORF">HMPREF3185_00335</name>
</gene>
<feature type="binding site" description="axial binding residue" evidence="14">
    <location>
        <position position="131"/>
    </location>
    <ligand>
        <name>heme</name>
        <dbReference type="ChEBI" id="CHEBI:30413"/>
        <label>3</label>
    </ligand>
    <ligandPart>
        <name>Fe</name>
        <dbReference type="ChEBI" id="CHEBI:18248"/>
    </ligandPart>
</feature>
<feature type="binding site" description="covalent" evidence="13">
    <location>
        <position position="76"/>
    </location>
    <ligand>
        <name>heme</name>
        <dbReference type="ChEBI" id="CHEBI:30413"/>
        <label>2</label>
    </ligand>
</feature>
<dbReference type="PATRIC" id="fig|322095.3.peg.330"/>